<evidence type="ECO:0000256" key="3">
    <source>
        <dbReference type="SAM" id="MobiDB-lite"/>
    </source>
</evidence>
<dbReference type="GO" id="GO:0017148">
    <property type="term" value="P:negative regulation of translation"/>
    <property type="evidence" value="ECO:0007669"/>
    <property type="project" value="TreeGrafter"/>
</dbReference>
<dbReference type="Pfam" id="PF10477">
    <property type="entry name" value="EIF4E-T"/>
    <property type="match status" value="2"/>
</dbReference>
<sequence length="929" mass="101983">MVKGVEVAMDKRGGVTETENGDAFHELNRITTKYPHRYTKEELLDIKERPYSKQRPSCLSEKYDSDGVWDPEKWHASLYPSSGRTSPVESFKKDLDSDRTSLMRRIVDPRERVKEDDLDVVLSPQRRSFGGGCHVTAAVGSRRAGSPLEKENDGVRVIGGRRIGSGRIISSRNFDKDHRGGEKDIRDSRDARDRDRERDYKDKRFRREFGDSKRVFGERRRNDSYTEEEPEWFSAGPTSQSETIELTGFDDKILEEDHKGRKRTRRRTASLKEGIECNGGVAEEDEVQTVLANETPADQEVPREAVLQEPAPGEFDFNEFFNLDKSVPGLASMIEDVLGEGSVSASRFSRWFSNPSRSGSRSSSLRSTPHEELERLAAHSGVVLSVEEVEAGLKGLKMDQEGKTATPFMAEQMEEALNVAGSRQIKKDGDMTAFNKLVSSMKASGTLPSQPKVNSLESHLMSPPEMTGQPLSKNILQELLGPPITRPASSNVLSGLIGGLEPAASLLGQRAPSPPIPQVFPTRAASADYLRHRISSPIGFGQGSQQLLGDPFPGVRKPMSPVAAQMSPLEIQQAALEGLALPHDLAIQAANFYQHGFGKTQMDKSRDGYRNRQQRVTKSPAPGHRGNASSPAPTASITSMLSPSFTPTSVIRKMYESKEKSKEEPISGKLKVSDVKDENQRPNEATDNLLSSSVENADQETLPTLGTKLPALQRSACSTPLTQANRCTKEQDYRPKSAGRKTPTMASPVPGGPFLRPVHQVPLVPHVPIVRPAHQLHPGLVQRMLAQGVHPQHLPLLQAGMLPPGVDLSHLQGISAPILGQPFYPLPTASQHILNPRSGTPLQLAMMQQQLQRSGTGAQGSPVGVQTTPQNVPSRTGLSHGHTQLDHRPSQRSGSPIGLAKWFGSDVLQQPLPSMPSKVISVDELEYRQ</sequence>
<feature type="compositionally biased region" description="Basic and acidic residues" evidence="3">
    <location>
        <begin position="173"/>
        <end position="197"/>
    </location>
</feature>
<reference evidence="4" key="1">
    <citation type="submission" date="2025-08" db="UniProtKB">
        <authorList>
            <consortium name="Ensembl"/>
        </authorList>
    </citation>
    <scope>IDENTIFICATION</scope>
</reference>
<dbReference type="InterPro" id="IPR018862">
    <property type="entry name" value="eIF4E-T"/>
</dbReference>
<feature type="compositionally biased region" description="Basic and acidic residues" evidence="3">
    <location>
        <begin position="656"/>
        <end position="681"/>
    </location>
</feature>
<reference evidence="4" key="2">
    <citation type="submission" date="2025-09" db="UniProtKB">
        <authorList>
            <consortium name="Ensembl"/>
        </authorList>
    </citation>
    <scope>IDENTIFICATION</scope>
</reference>
<dbReference type="GeneID" id="112994618"/>
<dbReference type="GO" id="GO:0005634">
    <property type="term" value="C:nucleus"/>
    <property type="evidence" value="ECO:0007669"/>
    <property type="project" value="TreeGrafter"/>
</dbReference>
<evidence type="ECO:0000256" key="1">
    <source>
        <dbReference type="ARBA" id="ARBA00004496"/>
    </source>
</evidence>
<dbReference type="PANTHER" id="PTHR12269:SF1">
    <property type="entry name" value="EUKARYOTIC TRANSLATION INITIATION FACTOR 4E TRANSPORTER"/>
    <property type="match status" value="1"/>
</dbReference>
<dbReference type="Ensembl" id="ENSDNVT00000016073.1">
    <property type="protein sequence ID" value="ENSDNVP00000013357.1"/>
    <property type="gene ID" value="ENSDNVG00000009430.1"/>
</dbReference>
<evidence type="ECO:0000313" key="5">
    <source>
        <dbReference type="Proteomes" id="UP000694423"/>
    </source>
</evidence>
<evidence type="ECO:0000313" key="4">
    <source>
        <dbReference type="Ensembl" id="ENSDNVP00000013357.1"/>
    </source>
</evidence>
<dbReference type="GO" id="GO:0036464">
    <property type="term" value="C:cytoplasmic ribonucleoprotein granule"/>
    <property type="evidence" value="ECO:0007669"/>
    <property type="project" value="UniProtKB-ARBA"/>
</dbReference>
<comment type="subcellular location">
    <subcellularLocation>
        <location evidence="1">Cytoplasm</location>
    </subcellularLocation>
</comment>
<feature type="compositionally biased region" description="Basic and acidic residues" evidence="3">
    <location>
        <begin position="601"/>
        <end position="610"/>
    </location>
</feature>
<feature type="region of interest" description="Disordered" evidence="3">
    <location>
        <begin position="656"/>
        <end position="690"/>
    </location>
</feature>
<feature type="region of interest" description="Disordered" evidence="3">
    <location>
        <begin position="849"/>
        <end position="898"/>
    </location>
</feature>
<proteinExistence type="predicted"/>
<keyword evidence="2" id="KW-0963">Cytoplasm</keyword>
<feature type="region of interest" description="Disordered" evidence="3">
    <location>
        <begin position="169"/>
        <end position="197"/>
    </location>
</feature>
<feature type="region of interest" description="Disordered" evidence="3">
    <location>
        <begin position="599"/>
        <end position="643"/>
    </location>
</feature>
<feature type="compositionally biased region" description="Polar residues" evidence="3">
    <location>
        <begin position="864"/>
        <end position="877"/>
    </location>
</feature>
<feature type="region of interest" description="Disordered" evidence="3">
    <location>
        <begin position="218"/>
        <end position="240"/>
    </location>
</feature>
<dbReference type="AlphaFoldDB" id="A0A8C4JRD7"/>
<accession>A0A8C4JRD7</accession>
<feature type="region of interest" description="Disordered" evidence="3">
    <location>
        <begin position="730"/>
        <end position="750"/>
    </location>
</feature>
<dbReference type="CTD" id="56478"/>
<protein>
    <submittedName>
        <fullName evidence="4">Eukaryotic translation initiation factor 4E nuclear import factor 1</fullName>
    </submittedName>
</protein>
<gene>
    <name evidence="4" type="primary">EIF4ENIF1</name>
</gene>
<evidence type="ECO:0000256" key="2">
    <source>
        <dbReference type="ARBA" id="ARBA00022490"/>
    </source>
</evidence>
<dbReference type="PANTHER" id="PTHR12269">
    <property type="entry name" value="EUKARYOTIC TRANSLATION INITIATION FACTOR 4E TRANSPORTER"/>
    <property type="match status" value="1"/>
</dbReference>
<name>A0A8C4JRD7_DRONO</name>
<dbReference type="Proteomes" id="UP000694423">
    <property type="component" value="Unplaced"/>
</dbReference>
<keyword evidence="5" id="KW-1185">Reference proteome</keyword>
<feature type="compositionally biased region" description="Low complexity" evidence="3">
    <location>
        <begin position="628"/>
        <end position="639"/>
    </location>
</feature>
<organism evidence="4 5">
    <name type="scientific">Dromaius novaehollandiae</name>
    <name type="common">Emu</name>
    <dbReference type="NCBI Taxonomy" id="8790"/>
    <lineage>
        <taxon>Eukaryota</taxon>
        <taxon>Metazoa</taxon>
        <taxon>Chordata</taxon>
        <taxon>Craniata</taxon>
        <taxon>Vertebrata</taxon>
        <taxon>Euteleostomi</taxon>
        <taxon>Archelosauria</taxon>
        <taxon>Archosauria</taxon>
        <taxon>Dinosauria</taxon>
        <taxon>Saurischia</taxon>
        <taxon>Theropoda</taxon>
        <taxon>Coelurosauria</taxon>
        <taxon>Aves</taxon>
        <taxon>Palaeognathae</taxon>
        <taxon>Casuariiformes</taxon>
        <taxon>Dromaiidae</taxon>
        <taxon>Dromaius</taxon>
    </lineage>
</organism>
<dbReference type="RefSeq" id="XP_064378316.1">
    <property type="nucleotide sequence ID" value="XM_064522246.1"/>
</dbReference>
<dbReference type="GO" id="GO:0003729">
    <property type="term" value="F:mRNA binding"/>
    <property type="evidence" value="ECO:0007669"/>
    <property type="project" value="TreeGrafter"/>
</dbReference>